<sequence>MYTISMSGDKSFKFANYEGQKYEIKIRKPRKEVRADGLCYPPEDGGCAKILINPHQDDDDYNETIVHELSHAFFWGTSEDKITYFAKTLSKILKKFGS</sequence>
<reference evidence="1" key="1">
    <citation type="submission" date="2018-05" db="EMBL/GenBank/DDBJ databases">
        <authorList>
            <person name="Lanie J.A."/>
            <person name="Ng W.-L."/>
            <person name="Kazmierczak K.M."/>
            <person name="Andrzejewski T.M."/>
            <person name="Davidsen T.M."/>
            <person name="Wayne K.J."/>
            <person name="Tettelin H."/>
            <person name="Glass J.I."/>
            <person name="Rusch D."/>
            <person name="Podicherti R."/>
            <person name="Tsui H.-C.T."/>
            <person name="Winkler M.E."/>
        </authorList>
    </citation>
    <scope>NUCLEOTIDE SEQUENCE</scope>
</reference>
<organism evidence="1">
    <name type="scientific">marine metagenome</name>
    <dbReference type="NCBI Taxonomy" id="408172"/>
    <lineage>
        <taxon>unclassified sequences</taxon>
        <taxon>metagenomes</taxon>
        <taxon>ecological metagenomes</taxon>
    </lineage>
</organism>
<name>A0A383B457_9ZZZZ</name>
<protein>
    <recommendedName>
        <fullName evidence="2">SprT-like domain-containing protein</fullName>
    </recommendedName>
</protein>
<proteinExistence type="predicted"/>
<dbReference type="EMBL" id="UINC01197287">
    <property type="protein sequence ID" value="SVE14691.1"/>
    <property type="molecule type" value="Genomic_DNA"/>
</dbReference>
<evidence type="ECO:0008006" key="2">
    <source>
        <dbReference type="Google" id="ProtNLM"/>
    </source>
</evidence>
<accession>A0A383B457</accession>
<gene>
    <name evidence="1" type="ORF">METZ01_LOCUS467545</name>
</gene>
<dbReference type="AlphaFoldDB" id="A0A383B457"/>
<evidence type="ECO:0000313" key="1">
    <source>
        <dbReference type="EMBL" id="SVE14691.1"/>
    </source>
</evidence>